<feature type="region of interest" description="Disordered" evidence="1">
    <location>
        <begin position="112"/>
        <end position="138"/>
    </location>
</feature>
<dbReference type="AlphaFoldDB" id="A0A2G5B0M4"/>
<sequence length="138" mass="15577">MPNRKDIDLGANIIVNATLNEVLLRIANLKINDGDDVKEKIVNDINDYKELELKVTNIAPQKKSKKKDPSAPKRTIKPENQCTGKCKDGKNCNGPMCSKDLKLCWGHMSSPQREEYRKMKDNSSNPSTSKYNVKKSLD</sequence>
<dbReference type="Proteomes" id="UP000242474">
    <property type="component" value="Unassembled WGS sequence"/>
</dbReference>
<evidence type="ECO:0000313" key="3">
    <source>
        <dbReference type="Proteomes" id="UP000242474"/>
    </source>
</evidence>
<protein>
    <submittedName>
        <fullName evidence="2">Uncharacterized protein</fullName>
    </submittedName>
</protein>
<feature type="compositionally biased region" description="Polar residues" evidence="1">
    <location>
        <begin position="122"/>
        <end position="131"/>
    </location>
</feature>
<accession>A0A2G5B0M4</accession>
<reference evidence="2 3" key="1">
    <citation type="journal article" date="2015" name="Genome Biol. Evol.">
        <title>Phylogenomic analyses indicate that early fungi evolved digesting cell walls of algal ancestors of land plants.</title>
        <authorList>
            <person name="Chang Y."/>
            <person name="Wang S."/>
            <person name="Sekimoto S."/>
            <person name="Aerts A.L."/>
            <person name="Choi C."/>
            <person name="Clum A."/>
            <person name="LaButti K.M."/>
            <person name="Lindquist E.A."/>
            <person name="Yee Ngan C."/>
            <person name="Ohm R.A."/>
            <person name="Salamov A.A."/>
            <person name="Grigoriev I.V."/>
            <person name="Spatafora J.W."/>
            <person name="Berbee M.L."/>
        </authorList>
    </citation>
    <scope>NUCLEOTIDE SEQUENCE [LARGE SCALE GENOMIC DNA]</scope>
    <source>
        <strain evidence="2 3">NRRL 1564</strain>
    </source>
</reference>
<proteinExistence type="predicted"/>
<organism evidence="2 3">
    <name type="scientific">Coemansia reversa (strain ATCC 12441 / NRRL 1564)</name>
    <dbReference type="NCBI Taxonomy" id="763665"/>
    <lineage>
        <taxon>Eukaryota</taxon>
        <taxon>Fungi</taxon>
        <taxon>Fungi incertae sedis</taxon>
        <taxon>Zoopagomycota</taxon>
        <taxon>Kickxellomycotina</taxon>
        <taxon>Kickxellomycetes</taxon>
        <taxon>Kickxellales</taxon>
        <taxon>Kickxellaceae</taxon>
        <taxon>Coemansia</taxon>
    </lineage>
</organism>
<dbReference type="EMBL" id="KZ303651">
    <property type="protein sequence ID" value="PIA12572.1"/>
    <property type="molecule type" value="Genomic_DNA"/>
</dbReference>
<name>A0A2G5B0M4_COERN</name>
<feature type="region of interest" description="Disordered" evidence="1">
    <location>
        <begin position="60"/>
        <end position="84"/>
    </location>
</feature>
<keyword evidence="3" id="KW-1185">Reference proteome</keyword>
<evidence type="ECO:0000256" key="1">
    <source>
        <dbReference type="SAM" id="MobiDB-lite"/>
    </source>
</evidence>
<evidence type="ECO:0000313" key="2">
    <source>
        <dbReference type="EMBL" id="PIA12572.1"/>
    </source>
</evidence>
<gene>
    <name evidence="2" type="ORF">COEREDRAFT_84035</name>
</gene>
<feature type="compositionally biased region" description="Basic and acidic residues" evidence="1">
    <location>
        <begin position="112"/>
        <end position="121"/>
    </location>
</feature>